<feature type="region of interest" description="Disordered" evidence="1">
    <location>
        <begin position="328"/>
        <end position="352"/>
    </location>
</feature>
<organism evidence="4 5">
    <name type="scientific">Ophiocordyceps sinensis</name>
    <dbReference type="NCBI Taxonomy" id="72228"/>
    <lineage>
        <taxon>Eukaryota</taxon>
        <taxon>Fungi</taxon>
        <taxon>Dikarya</taxon>
        <taxon>Ascomycota</taxon>
        <taxon>Pezizomycotina</taxon>
        <taxon>Sordariomycetes</taxon>
        <taxon>Hypocreomycetidae</taxon>
        <taxon>Hypocreales</taxon>
        <taxon>Ophiocordycipitaceae</taxon>
        <taxon>Ophiocordyceps</taxon>
    </lineage>
</organism>
<dbReference type="Proteomes" id="UP000557566">
    <property type="component" value="Unassembled WGS sequence"/>
</dbReference>
<feature type="compositionally biased region" description="Pro residues" evidence="1">
    <location>
        <begin position="374"/>
        <end position="387"/>
    </location>
</feature>
<feature type="region of interest" description="Disordered" evidence="1">
    <location>
        <begin position="519"/>
        <end position="542"/>
    </location>
</feature>
<comment type="caution">
    <text evidence="4">The sequence shown here is derived from an EMBL/GenBank/DDBJ whole genome shotgun (WGS) entry which is preliminary data.</text>
</comment>
<feature type="region of interest" description="Disordered" evidence="1">
    <location>
        <begin position="367"/>
        <end position="387"/>
    </location>
</feature>
<feature type="transmembrane region" description="Helical" evidence="2">
    <location>
        <begin position="294"/>
        <end position="316"/>
    </location>
</feature>
<reference evidence="4 5" key="1">
    <citation type="journal article" date="2020" name="Genome Biol. Evol.">
        <title>A new high-quality draft genome assembly of the Chinese cordyceps Ophiocordyceps sinensis.</title>
        <authorList>
            <person name="Shu R."/>
            <person name="Zhang J."/>
            <person name="Meng Q."/>
            <person name="Zhang H."/>
            <person name="Zhou G."/>
            <person name="Li M."/>
            <person name="Wu P."/>
            <person name="Zhao Y."/>
            <person name="Chen C."/>
            <person name="Qin Q."/>
        </authorList>
    </citation>
    <scope>NUCLEOTIDE SEQUENCE [LARGE SCALE GENOMIC DNA]</scope>
    <source>
        <strain evidence="4 5">IOZ07</strain>
    </source>
</reference>
<evidence type="ECO:0000313" key="5">
    <source>
        <dbReference type="Proteomes" id="UP000557566"/>
    </source>
</evidence>
<keyword evidence="2" id="KW-0812">Transmembrane</keyword>
<dbReference type="AlphaFoldDB" id="A0A8H4PNU9"/>
<protein>
    <submittedName>
        <fullName evidence="4">Uncharacterized protein</fullName>
    </submittedName>
</protein>
<dbReference type="EMBL" id="JAAVMX010000005">
    <property type="protein sequence ID" value="KAF4507716.1"/>
    <property type="molecule type" value="Genomic_DNA"/>
</dbReference>
<keyword evidence="2" id="KW-0472">Membrane</keyword>
<evidence type="ECO:0000256" key="2">
    <source>
        <dbReference type="SAM" id="Phobius"/>
    </source>
</evidence>
<feature type="region of interest" description="Disordered" evidence="1">
    <location>
        <begin position="257"/>
        <end position="285"/>
    </location>
</feature>
<keyword evidence="5" id="KW-1185">Reference proteome</keyword>
<evidence type="ECO:0000313" key="4">
    <source>
        <dbReference type="EMBL" id="KAF4507716.1"/>
    </source>
</evidence>
<keyword evidence="2" id="KW-1133">Transmembrane helix</keyword>
<evidence type="ECO:0000256" key="3">
    <source>
        <dbReference type="SAM" id="SignalP"/>
    </source>
</evidence>
<dbReference type="OrthoDB" id="4924265at2759"/>
<name>A0A8H4PNU9_9HYPO</name>
<keyword evidence="3" id="KW-0732">Signal</keyword>
<feature type="compositionally biased region" description="Low complexity" evidence="1">
    <location>
        <begin position="276"/>
        <end position="285"/>
    </location>
</feature>
<evidence type="ECO:0000256" key="1">
    <source>
        <dbReference type="SAM" id="MobiDB-lite"/>
    </source>
</evidence>
<feature type="chain" id="PRO_5034105915" evidence="3">
    <location>
        <begin position="21"/>
        <end position="542"/>
    </location>
</feature>
<sequence>MLPKHVFFLPLLLKAGAVLAERPSDQTICDYHAAQRFGENNKTTQLRLMQGIVAYAYAGGGTLPEAEGNNSTGIFNPGRLDGRDVFLRPYFNGSKATTNLNDQAVGINWLDGGGTAPLIAFLNGSTATAEIKAGTNQYTLFTHWYVAFGKIFGCSRATKFLDKSFTPLTPAYVHKYMDLNHTHIGYFIEQLIAASKYYGFSDTEAATLSTHMNDRYNNRCSPPVNGQLFSICLAKDCPLAAPSPECEPYPNVQPYGVGNAGDPSGTEKPALPTMPASSGAASTTASSSGLSGGAIAGISIGGAVVALLAAAMFLFFRRQQKTRADSVPAVSQTGDGASHAFPPSSFSPQSLDRANLHDSYYSRNTRDSYMPSIPGSPPPAWAPAKVPPEVPHELGAYGSEAAATASPLHAPEMRQMAEMESPVPARWGPHDQASGPQTGQAQDCVEATRSLGRHRGTWPLRKQGLDLLPTGALAERPWSATTKLGGLLDGAATDNATPSLPPNPGRGARHRHLALRGFSGSVRAQRRMPAGPSWKSMDHSAE</sequence>
<proteinExistence type="predicted"/>
<accession>A0A8H4PNU9</accession>
<feature type="signal peptide" evidence="3">
    <location>
        <begin position="1"/>
        <end position="20"/>
    </location>
</feature>
<gene>
    <name evidence="4" type="ORF">G6O67_004185</name>
</gene>